<feature type="signal peptide" evidence="1">
    <location>
        <begin position="1"/>
        <end position="17"/>
    </location>
</feature>
<proteinExistence type="predicted"/>
<reference evidence="2 3" key="1">
    <citation type="submission" date="2021-06" db="EMBL/GenBank/DDBJ databases">
        <authorList>
            <person name="Palmer J.M."/>
        </authorList>
    </citation>
    <scope>NUCLEOTIDE SEQUENCE [LARGE SCALE GENOMIC DNA]</scope>
    <source>
        <strain evidence="2 3">AS_MEX2019</strain>
        <tissue evidence="2">Muscle</tissue>
    </source>
</reference>
<sequence>MLLQALSLYIHLFQSLARMDPDFYVDQILTLLLTDARAKVELPNLIKSSIGAQVAQVVGVHPVTGGLLVQTPIQLSQSSSLLIDNNSQLNGSPISASLSQSSCG</sequence>
<gene>
    <name evidence="2" type="ORF">AMECASPLE_003683</name>
</gene>
<organism evidence="2 3">
    <name type="scientific">Ameca splendens</name>
    <dbReference type="NCBI Taxonomy" id="208324"/>
    <lineage>
        <taxon>Eukaryota</taxon>
        <taxon>Metazoa</taxon>
        <taxon>Chordata</taxon>
        <taxon>Craniata</taxon>
        <taxon>Vertebrata</taxon>
        <taxon>Euteleostomi</taxon>
        <taxon>Actinopterygii</taxon>
        <taxon>Neopterygii</taxon>
        <taxon>Teleostei</taxon>
        <taxon>Neoteleostei</taxon>
        <taxon>Acanthomorphata</taxon>
        <taxon>Ovalentaria</taxon>
        <taxon>Atherinomorphae</taxon>
        <taxon>Cyprinodontiformes</taxon>
        <taxon>Goodeidae</taxon>
        <taxon>Ameca</taxon>
    </lineage>
</organism>
<protein>
    <submittedName>
        <fullName evidence="2">Uncharacterized protein</fullName>
    </submittedName>
</protein>
<dbReference type="EMBL" id="JAHRIP010047174">
    <property type="protein sequence ID" value="MEQ2298292.1"/>
    <property type="molecule type" value="Genomic_DNA"/>
</dbReference>
<evidence type="ECO:0000313" key="3">
    <source>
        <dbReference type="Proteomes" id="UP001469553"/>
    </source>
</evidence>
<comment type="caution">
    <text evidence="2">The sequence shown here is derived from an EMBL/GenBank/DDBJ whole genome shotgun (WGS) entry which is preliminary data.</text>
</comment>
<evidence type="ECO:0000256" key="1">
    <source>
        <dbReference type="SAM" id="SignalP"/>
    </source>
</evidence>
<keyword evidence="3" id="KW-1185">Reference proteome</keyword>
<feature type="chain" id="PRO_5045177925" evidence="1">
    <location>
        <begin position="18"/>
        <end position="104"/>
    </location>
</feature>
<accession>A0ABV0YXP2</accession>
<keyword evidence="1" id="KW-0732">Signal</keyword>
<dbReference type="Proteomes" id="UP001469553">
    <property type="component" value="Unassembled WGS sequence"/>
</dbReference>
<name>A0ABV0YXP2_9TELE</name>
<evidence type="ECO:0000313" key="2">
    <source>
        <dbReference type="EMBL" id="MEQ2298292.1"/>
    </source>
</evidence>